<evidence type="ECO:0008006" key="3">
    <source>
        <dbReference type="Google" id="ProtNLM"/>
    </source>
</evidence>
<evidence type="ECO:0000313" key="1">
    <source>
        <dbReference type="EMBL" id="MBM6995177.1"/>
    </source>
</evidence>
<organism evidence="1 2">
    <name type="scientific">Paenibacillus rhizolycopersici</name>
    <dbReference type="NCBI Taxonomy" id="2780073"/>
    <lineage>
        <taxon>Bacteria</taxon>
        <taxon>Bacillati</taxon>
        <taxon>Bacillota</taxon>
        <taxon>Bacilli</taxon>
        <taxon>Bacillales</taxon>
        <taxon>Paenibacillaceae</taxon>
        <taxon>Paenibacillus</taxon>
    </lineage>
</organism>
<keyword evidence="2" id="KW-1185">Reference proteome</keyword>
<dbReference type="Pfam" id="PF09855">
    <property type="entry name" value="Zn_ribbon_13"/>
    <property type="match status" value="1"/>
</dbReference>
<name>A0ABS2H1C1_9BACL</name>
<dbReference type="RefSeq" id="WP_193415140.1">
    <property type="nucleotide sequence ID" value="NZ_JADCNN020000004.1"/>
</dbReference>
<comment type="caution">
    <text evidence="1">The sequence shown here is derived from an EMBL/GenBank/DDBJ whole genome shotgun (WGS) entry which is preliminary data.</text>
</comment>
<dbReference type="EMBL" id="JADCNN020000004">
    <property type="protein sequence ID" value="MBM6995177.1"/>
    <property type="molecule type" value="Genomic_DNA"/>
</dbReference>
<gene>
    <name evidence="1" type="ORF">IM700_005815</name>
</gene>
<reference evidence="1 2" key="1">
    <citation type="submission" date="2021-01" db="EMBL/GenBank/DDBJ databases">
        <title>Paenibacillus sp.nov. isolated from the rhizosphere soil of tomato plant.</title>
        <authorList>
            <person name="Thin K.K."/>
            <person name="Zhang X."/>
            <person name="He S."/>
        </authorList>
    </citation>
    <scope>NUCLEOTIDE SEQUENCE [LARGE SCALE GENOMIC DNA]</scope>
    <source>
        <strain evidence="1 2">DXFW5</strain>
    </source>
</reference>
<protein>
    <recommendedName>
        <fullName evidence="3">Nucleic-acid-binding Zn-ribbon protein</fullName>
    </recommendedName>
</protein>
<dbReference type="Proteomes" id="UP001516620">
    <property type="component" value="Unassembled WGS sequence"/>
</dbReference>
<accession>A0ABS2H1C1</accession>
<sequence length="131" mass="14716">MIQCPWCGERVVLVQDVCPECRHEVLPEHLEGLPGPEPGDPTEPPRVMDYFNLEEVLQRRFKCGKCGNREATVKEVAMTGTGLSQLMDIQHNHYLFVSCLHCGHVEIYDPDVLRGHPSGKFSTILDLLFGG</sequence>
<dbReference type="InterPro" id="IPR018652">
    <property type="entry name" value="DUF2082_NA-bd_Znr"/>
</dbReference>
<evidence type="ECO:0000313" key="2">
    <source>
        <dbReference type="Proteomes" id="UP001516620"/>
    </source>
</evidence>
<proteinExistence type="predicted"/>